<gene>
    <name evidence="6" type="ORF">AS030_07785</name>
</gene>
<dbReference type="Proteomes" id="UP000054099">
    <property type="component" value="Unassembled WGS sequence"/>
</dbReference>
<organism evidence="6 7">
    <name type="scientific">Fictibacillus enclensis</name>
    <dbReference type="NCBI Taxonomy" id="1017270"/>
    <lineage>
        <taxon>Bacteria</taxon>
        <taxon>Bacillati</taxon>
        <taxon>Bacillota</taxon>
        <taxon>Bacilli</taxon>
        <taxon>Bacillales</taxon>
        <taxon>Fictibacillaceae</taxon>
        <taxon>Fictibacillus</taxon>
    </lineage>
</organism>
<dbReference type="Gene3D" id="3.40.1190.20">
    <property type="match status" value="1"/>
</dbReference>
<reference evidence="6 7" key="1">
    <citation type="journal article" date="2014" name="Antonie Van Leeuwenhoek">
        <title>Fictibacillus enclensis sp. nov., isolated from marine sediment.</title>
        <authorList>
            <person name="Dastager S.G."/>
            <person name="Mawlankar R."/>
            <person name="Srinivasan K."/>
            <person name="Tang S.K."/>
            <person name="Lee J.C."/>
            <person name="Ramana V.V."/>
            <person name="Shouche Y.S."/>
        </authorList>
    </citation>
    <scope>NUCLEOTIDE SEQUENCE [LARGE SCALE GENOMIC DNA]</scope>
    <source>
        <strain evidence="6 7">NIO-1003</strain>
    </source>
</reference>
<dbReference type="InterPro" id="IPR002173">
    <property type="entry name" value="Carboh/pur_kinase_PfkB_CS"/>
</dbReference>
<feature type="domain" description="Carbohydrate kinase PfkB" evidence="5">
    <location>
        <begin position="26"/>
        <end position="290"/>
    </location>
</feature>
<evidence type="ECO:0000256" key="4">
    <source>
        <dbReference type="RuleBase" id="RU003704"/>
    </source>
</evidence>
<dbReference type="AlphaFoldDB" id="A0A0V8JE99"/>
<dbReference type="PANTHER" id="PTHR10584">
    <property type="entry name" value="SUGAR KINASE"/>
    <property type="match status" value="1"/>
</dbReference>
<evidence type="ECO:0000313" key="6">
    <source>
        <dbReference type="EMBL" id="KSU85395.1"/>
    </source>
</evidence>
<sequence>MTYDVLVEGIISTDVIFSSIPKMPNPGEEVYCGSFEFTCGAAYNTAVALSRLGLKVAVIGPIGNDFLSQFMKESLEAEGVSTSLMLQVDQPLRCLSVCINYGGDRSFLSFQDSVEKLNLADYACSVIENTEAKVLHTSAGRGNKGVIEKAKTKGMLISLDVGWDEEWLQDDQLNELLKMADIFTPNQKEAETITGIKNPYEAIEKLGKHNTSIVIKLGELGALMRQNHTIKKIAGYQCVAIDTTGAGDVFSAGLLAGILKGWSLEDSVKLGNYCGSCSVQSLGGATSSPSWQQVQKDFLEPIK</sequence>
<name>A0A0V8JE99_9BACL</name>
<evidence type="ECO:0000256" key="1">
    <source>
        <dbReference type="ARBA" id="ARBA00010688"/>
    </source>
</evidence>
<dbReference type="PROSITE" id="PS00584">
    <property type="entry name" value="PFKB_KINASES_2"/>
    <property type="match status" value="1"/>
</dbReference>
<dbReference type="PANTHER" id="PTHR10584:SF166">
    <property type="entry name" value="RIBOKINASE"/>
    <property type="match status" value="1"/>
</dbReference>
<evidence type="ECO:0000256" key="2">
    <source>
        <dbReference type="ARBA" id="ARBA00022679"/>
    </source>
</evidence>
<evidence type="ECO:0000313" key="7">
    <source>
        <dbReference type="Proteomes" id="UP000054099"/>
    </source>
</evidence>
<comment type="caution">
    <text evidence="6">The sequence shown here is derived from an EMBL/GenBank/DDBJ whole genome shotgun (WGS) entry which is preliminary data.</text>
</comment>
<protein>
    <recommendedName>
        <fullName evidence="5">Carbohydrate kinase PfkB domain-containing protein</fullName>
    </recommendedName>
</protein>
<dbReference type="InterPro" id="IPR029056">
    <property type="entry name" value="Ribokinase-like"/>
</dbReference>
<keyword evidence="2 4" id="KW-0808">Transferase</keyword>
<dbReference type="RefSeq" id="WP_061970200.1">
    <property type="nucleotide sequence ID" value="NZ_FMAV01000001.1"/>
</dbReference>
<dbReference type="EMBL" id="LNQN01000001">
    <property type="protein sequence ID" value="KSU85395.1"/>
    <property type="molecule type" value="Genomic_DNA"/>
</dbReference>
<dbReference type="OrthoDB" id="9775849at2"/>
<accession>A0A0V8JE99</accession>
<dbReference type="InterPro" id="IPR002139">
    <property type="entry name" value="Ribo/fructo_kinase"/>
</dbReference>
<dbReference type="SUPFAM" id="SSF53613">
    <property type="entry name" value="Ribokinase-like"/>
    <property type="match status" value="1"/>
</dbReference>
<dbReference type="PRINTS" id="PR00990">
    <property type="entry name" value="RIBOKINASE"/>
</dbReference>
<dbReference type="InterPro" id="IPR011611">
    <property type="entry name" value="PfkB_dom"/>
</dbReference>
<proteinExistence type="inferred from homology"/>
<keyword evidence="3 4" id="KW-0418">Kinase</keyword>
<keyword evidence="7" id="KW-1185">Reference proteome</keyword>
<dbReference type="GO" id="GO:0006796">
    <property type="term" value="P:phosphate-containing compound metabolic process"/>
    <property type="evidence" value="ECO:0007669"/>
    <property type="project" value="UniProtKB-ARBA"/>
</dbReference>
<dbReference type="Pfam" id="PF00294">
    <property type="entry name" value="PfkB"/>
    <property type="match status" value="1"/>
</dbReference>
<evidence type="ECO:0000256" key="3">
    <source>
        <dbReference type="ARBA" id="ARBA00022777"/>
    </source>
</evidence>
<evidence type="ECO:0000259" key="5">
    <source>
        <dbReference type="Pfam" id="PF00294"/>
    </source>
</evidence>
<dbReference type="GO" id="GO:0016301">
    <property type="term" value="F:kinase activity"/>
    <property type="evidence" value="ECO:0007669"/>
    <property type="project" value="UniProtKB-KW"/>
</dbReference>
<comment type="similarity">
    <text evidence="1 4">Belongs to the carbohydrate kinase PfkB family.</text>
</comment>